<dbReference type="KEGG" id="orm:HTY61_02810"/>
<feature type="transmembrane region" description="Helical" evidence="5">
    <location>
        <begin position="275"/>
        <end position="294"/>
    </location>
</feature>
<dbReference type="SUPFAM" id="SSF55073">
    <property type="entry name" value="Nucleotide cyclase"/>
    <property type="match status" value="1"/>
</dbReference>
<dbReference type="InterPro" id="IPR029787">
    <property type="entry name" value="Nucleotide_cyclase"/>
</dbReference>
<dbReference type="InterPro" id="IPR006189">
    <property type="entry name" value="CHASE_dom"/>
</dbReference>
<dbReference type="NCBIfam" id="TIGR00254">
    <property type="entry name" value="GGDEF"/>
    <property type="match status" value="1"/>
</dbReference>
<dbReference type="Gene3D" id="3.30.450.350">
    <property type="entry name" value="CHASE domain"/>
    <property type="match status" value="1"/>
</dbReference>
<dbReference type="PROSITE" id="PS50839">
    <property type="entry name" value="CHASE"/>
    <property type="match status" value="1"/>
</dbReference>
<dbReference type="GO" id="GO:0003824">
    <property type="term" value="F:catalytic activity"/>
    <property type="evidence" value="ECO:0007669"/>
    <property type="project" value="UniProtKB-ARBA"/>
</dbReference>
<dbReference type="InterPro" id="IPR000700">
    <property type="entry name" value="PAS-assoc_C"/>
</dbReference>
<dbReference type="PROSITE" id="PS50883">
    <property type="entry name" value="EAL"/>
    <property type="match status" value="1"/>
</dbReference>
<dbReference type="PROSITE" id="PS50113">
    <property type="entry name" value="PAC"/>
    <property type="match status" value="1"/>
</dbReference>
<dbReference type="SMART" id="SM01079">
    <property type="entry name" value="CHASE"/>
    <property type="match status" value="1"/>
</dbReference>
<protein>
    <submittedName>
        <fullName evidence="11">EAL domain-containing protein</fullName>
    </submittedName>
</protein>
<feature type="domain" description="CHASE" evidence="8">
    <location>
        <begin position="117"/>
        <end position="255"/>
    </location>
</feature>
<feature type="domain" description="PAS" evidence="6">
    <location>
        <begin position="314"/>
        <end position="386"/>
    </location>
</feature>
<evidence type="ECO:0000259" key="10">
    <source>
        <dbReference type="PROSITE" id="PS50887"/>
    </source>
</evidence>
<dbReference type="InterPro" id="IPR043128">
    <property type="entry name" value="Rev_trsase/Diguanyl_cyclase"/>
</dbReference>
<dbReference type="Pfam" id="PF00990">
    <property type="entry name" value="GGDEF"/>
    <property type="match status" value="1"/>
</dbReference>
<feature type="transmembrane region" description="Helical" evidence="5">
    <location>
        <begin position="20"/>
        <end position="37"/>
    </location>
</feature>
<feature type="domain" description="EAL" evidence="9">
    <location>
        <begin position="632"/>
        <end position="883"/>
    </location>
</feature>
<keyword evidence="12" id="KW-1185">Reference proteome</keyword>
<dbReference type="PROSITE" id="PS50887">
    <property type="entry name" value="GGDEF"/>
    <property type="match status" value="1"/>
</dbReference>
<dbReference type="Proteomes" id="UP000509367">
    <property type="component" value="Chromosome"/>
</dbReference>
<proteinExistence type="predicted"/>
<comment type="subcellular location">
    <subcellularLocation>
        <location evidence="1">Membrane</location>
    </subcellularLocation>
</comment>
<evidence type="ECO:0000256" key="4">
    <source>
        <dbReference type="ARBA" id="ARBA00023136"/>
    </source>
</evidence>
<evidence type="ECO:0000313" key="12">
    <source>
        <dbReference type="Proteomes" id="UP000509367"/>
    </source>
</evidence>
<dbReference type="InterPro" id="IPR013655">
    <property type="entry name" value="PAS_fold_3"/>
</dbReference>
<dbReference type="Pfam" id="PF00563">
    <property type="entry name" value="EAL"/>
    <property type="match status" value="1"/>
</dbReference>
<dbReference type="InterPro" id="IPR035965">
    <property type="entry name" value="PAS-like_dom_sf"/>
</dbReference>
<dbReference type="GO" id="GO:0007165">
    <property type="term" value="P:signal transduction"/>
    <property type="evidence" value="ECO:0007669"/>
    <property type="project" value="UniProtKB-ARBA"/>
</dbReference>
<dbReference type="GO" id="GO:0016020">
    <property type="term" value="C:membrane"/>
    <property type="evidence" value="ECO:0007669"/>
    <property type="project" value="UniProtKB-SubCell"/>
</dbReference>
<name>A0A6N1VAA1_9HYPH</name>
<keyword evidence="4 5" id="KW-0472">Membrane</keyword>
<dbReference type="AlphaFoldDB" id="A0A6N1VAA1"/>
<dbReference type="Gene3D" id="3.30.450.20">
    <property type="entry name" value="PAS domain"/>
    <property type="match status" value="1"/>
</dbReference>
<evidence type="ECO:0000256" key="2">
    <source>
        <dbReference type="ARBA" id="ARBA00022692"/>
    </source>
</evidence>
<evidence type="ECO:0000313" key="11">
    <source>
        <dbReference type="EMBL" id="QKV17473.1"/>
    </source>
</evidence>
<dbReference type="InterPro" id="IPR001633">
    <property type="entry name" value="EAL_dom"/>
</dbReference>
<accession>A0A6N1VAA1</accession>
<dbReference type="NCBIfam" id="TIGR00229">
    <property type="entry name" value="sensory_box"/>
    <property type="match status" value="1"/>
</dbReference>
<dbReference type="SMART" id="SM00091">
    <property type="entry name" value="PAS"/>
    <property type="match status" value="1"/>
</dbReference>
<dbReference type="SUPFAM" id="SSF55785">
    <property type="entry name" value="PYP-like sensor domain (PAS domain)"/>
    <property type="match status" value="1"/>
</dbReference>
<dbReference type="InterPro" id="IPR042240">
    <property type="entry name" value="CHASE_sf"/>
</dbReference>
<evidence type="ECO:0000259" key="9">
    <source>
        <dbReference type="PROSITE" id="PS50883"/>
    </source>
</evidence>
<dbReference type="CDD" id="cd01949">
    <property type="entry name" value="GGDEF"/>
    <property type="match status" value="1"/>
</dbReference>
<dbReference type="SMART" id="SM00267">
    <property type="entry name" value="GGDEF"/>
    <property type="match status" value="1"/>
</dbReference>
<dbReference type="CDD" id="cd00130">
    <property type="entry name" value="PAS"/>
    <property type="match status" value="1"/>
</dbReference>
<dbReference type="InterPro" id="IPR000014">
    <property type="entry name" value="PAS"/>
</dbReference>
<dbReference type="InterPro" id="IPR035919">
    <property type="entry name" value="EAL_sf"/>
</dbReference>
<organism evidence="11 12">
    <name type="scientific">Oricola thermophila</name>
    <dbReference type="NCBI Taxonomy" id="2742145"/>
    <lineage>
        <taxon>Bacteria</taxon>
        <taxon>Pseudomonadati</taxon>
        <taxon>Pseudomonadota</taxon>
        <taxon>Alphaproteobacteria</taxon>
        <taxon>Hyphomicrobiales</taxon>
        <taxon>Ahrensiaceae</taxon>
        <taxon>Oricola</taxon>
    </lineage>
</organism>
<dbReference type="PANTHER" id="PTHR44757:SF2">
    <property type="entry name" value="BIOFILM ARCHITECTURE MAINTENANCE PROTEIN MBAA"/>
    <property type="match status" value="1"/>
</dbReference>
<evidence type="ECO:0000259" key="8">
    <source>
        <dbReference type="PROSITE" id="PS50839"/>
    </source>
</evidence>
<evidence type="ECO:0000256" key="5">
    <source>
        <dbReference type="SAM" id="Phobius"/>
    </source>
</evidence>
<evidence type="ECO:0000256" key="3">
    <source>
        <dbReference type="ARBA" id="ARBA00022989"/>
    </source>
</evidence>
<reference evidence="11 12" key="1">
    <citation type="submission" date="2020-06" db="EMBL/GenBank/DDBJ databases">
        <title>Oricola thermophila sp. nov. isolated from a tidal sediments.</title>
        <authorList>
            <person name="Kwon K.K."/>
            <person name="Yang S.-H."/>
            <person name="Park M.-J."/>
        </authorList>
    </citation>
    <scope>NUCLEOTIDE SEQUENCE [LARGE SCALE GENOMIC DNA]</scope>
    <source>
        <strain evidence="11 12">MEBiC13590</strain>
    </source>
</reference>
<keyword evidence="2 5" id="KW-0812">Transmembrane</keyword>
<dbReference type="PANTHER" id="PTHR44757">
    <property type="entry name" value="DIGUANYLATE CYCLASE DGCP"/>
    <property type="match status" value="1"/>
</dbReference>
<evidence type="ECO:0000259" key="7">
    <source>
        <dbReference type="PROSITE" id="PS50113"/>
    </source>
</evidence>
<dbReference type="EMBL" id="CP054836">
    <property type="protein sequence ID" value="QKV17473.1"/>
    <property type="molecule type" value="Genomic_DNA"/>
</dbReference>
<dbReference type="InterPro" id="IPR000160">
    <property type="entry name" value="GGDEF_dom"/>
</dbReference>
<evidence type="ECO:0000256" key="1">
    <source>
        <dbReference type="ARBA" id="ARBA00004370"/>
    </source>
</evidence>
<evidence type="ECO:0000259" key="6">
    <source>
        <dbReference type="PROSITE" id="PS50112"/>
    </source>
</evidence>
<dbReference type="PROSITE" id="PS50112">
    <property type="entry name" value="PAS"/>
    <property type="match status" value="1"/>
</dbReference>
<feature type="domain" description="GGDEF" evidence="10">
    <location>
        <begin position="489"/>
        <end position="623"/>
    </location>
</feature>
<sequence length="888" mass="98633">MPHLFPSRGKFFRSISRPSVIAGGIALAVTVVMGLFVDQQNRAVHHQSSRSHVAEQLGIVRARLEGSVNANIQLIRGLVAVIATQPDMDQERFSEIASGLLGDHSQLRNIAAAPGMVISMMYPLEGNEKAIGLDYRKNELQREAALRAVETGDMVLAGPVELLQGGQGFIGRFPVFLEVPGNSRELWGLVSAVVDAPRLYADSGLLADDLQIDIAISGKDARLADRTAFFGKAEVFDSQPVQLQVSLPSGSWRIAAIPRGGWNDTPENVWQVRGIILMASILVILPISVAGYLFDQRKAHVRELRLRQNQMQRLSQRLKLALDTSRIGVWEFNLDTRELSWDARMRELYGIDDDADNVDFDVWTDAIHPDDREQAQEAFRHAIETRGTFNSDFRIRTEDGTTRWIRAIGAVHNDVGRQNYIVGVNWDVSADFELKMRLMSANRSTELRNRELEDARSQMEHNSLHDSLTGLPNRRFLDQRLMAGGNEPKPAALLHIDLDRFKQINDTLGHAAGDAMLVHAASILKANTRDTDFVARVGGDEFVIATVAPTDEARLSSLASRIIEEMRQPVAYQDHTCRFGVSIGIAVADTSVSGYGKRLLVDADIALYRAKSNGRNRFEFFSSSLKAEIVRNKRVADDILGGLEGREFVPWFQPQFDAATLEIVGVEALARWEHPKEGILAPDAFMRIADELNVVALIDRTILEQALWASTRWKAAGLSIPKMSVNVSAGRLHDADLMSTLDGLSIEPGTVSFELLESIFLDDENKTIAGNFEQLRARGIDIEIDDFGTGYASIVSLVHLQPKRLKIDRQLITPIIHSDRQRRLVASIIDIGRSLGINIVAEGVETMRHAEILRDLGCDALQGYAFAAPMSSGSLIEFVREERWRQVA</sequence>
<dbReference type="Pfam" id="PF03924">
    <property type="entry name" value="CHASE"/>
    <property type="match status" value="1"/>
</dbReference>
<dbReference type="Gene3D" id="3.30.70.270">
    <property type="match status" value="1"/>
</dbReference>
<feature type="domain" description="PAC" evidence="7">
    <location>
        <begin position="389"/>
        <end position="440"/>
    </location>
</feature>
<dbReference type="SMART" id="SM00052">
    <property type="entry name" value="EAL"/>
    <property type="match status" value="1"/>
</dbReference>
<dbReference type="SUPFAM" id="SSF141868">
    <property type="entry name" value="EAL domain-like"/>
    <property type="match status" value="1"/>
</dbReference>
<keyword evidence="3 5" id="KW-1133">Transmembrane helix</keyword>
<dbReference type="Pfam" id="PF08447">
    <property type="entry name" value="PAS_3"/>
    <property type="match status" value="1"/>
</dbReference>
<gene>
    <name evidence="11" type="ORF">HTY61_02810</name>
</gene>
<dbReference type="Gene3D" id="3.20.20.450">
    <property type="entry name" value="EAL domain"/>
    <property type="match status" value="1"/>
</dbReference>
<dbReference type="CDD" id="cd01948">
    <property type="entry name" value="EAL"/>
    <property type="match status" value="1"/>
</dbReference>
<dbReference type="InterPro" id="IPR052155">
    <property type="entry name" value="Biofilm_reg_signaling"/>
</dbReference>